<feature type="compositionally biased region" description="Polar residues" evidence="6">
    <location>
        <begin position="329"/>
        <end position="348"/>
    </location>
</feature>
<keyword evidence="5" id="KW-0539">Nucleus</keyword>
<organism evidence="8 9">
    <name type="scientific">Penstemon davidsonii</name>
    <dbReference type="NCBI Taxonomy" id="160366"/>
    <lineage>
        <taxon>Eukaryota</taxon>
        <taxon>Viridiplantae</taxon>
        <taxon>Streptophyta</taxon>
        <taxon>Embryophyta</taxon>
        <taxon>Tracheophyta</taxon>
        <taxon>Spermatophyta</taxon>
        <taxon>Magnoliopsida</taxon>
        <taxon>eudicotyledons</taxon>
        <taxon>Gunneridae</taxon>
        <taxon>Pentapetalae</taxon>
        <taxon>asterids</taxon>
        <taxon>lamiids</taxon>
        <taxon>Lamiales</taxon>
        <taxon>Plantaginaceae</taxon>
        <taxon>Cheloneae</taxon>
        <taxon>Penstemon</taxon>
    </lineage>
</organism>
<feature type="compositionally biased region" description="Low complexity" evidence="6">
    <location>
        <begin position="424"/>
        <end position="439"/>
    </location>
</feature>
<dbReference type="PROSITE" id="PS51032">
    <property type="entry name" value="AP2_ERF"/>
    <property type="match status" value="1"/>
</dbReference>
<sequence>MAETLSSTTTTPLTTHPRSKPPTEDPSNPFFLHPSDGPGLTLIQKPLLGDNYASWSRSMLLALNVKNKIGFVNGSITDPGIEDTDLQTAWSRNNDVVVSWILNSVSQDIHSSIMYTNSAKEIWDELRTRFQQNNGPRKLQLRRELANLHQENQPVNIYFTKLKALWDELSNYKPILKSCNCGGPQIVHEHNQEELVMAFLMGLNDSFDALRSQIMLMDPLPPITKVFSLATQEERQRQLGSKPSIDLSNSLAFSARYSPSPNTNPTQTPPTWKRPYNQFQQNNQSSFNPGFKKKDKPICTHCNIPGHTVDKCFKLHGYPPGFKPKPKTANFSAHPINQSLDDTSSVSHTSQNSFTPLLQSLNQEQCQQLMNLFSHQLNLQSTNDTTVNNAHISCATGFYFTENTNLDHIDNDFEIVENDSDYISSQSNISDSDNSVSSDHISDDNTTVLRKSTRPIRKPTYLKDYHCNYSELQSTSLTFTPDFSFSINQNSSNFEFETKPVTTKQRKPSLNIAIPQVNKKVETKVVQENSGGDRRKYRGVRQRPWGKFAAEIRDPNRKGTRVWLGTFETALEAAKAYDRAAFKLRGSKAILNFPLEIGNFNPSPENEAAVVCRKRVRDSFSECEEREKKVTVEEVKTESDLTAAVPLTPSSWTAFWDGGDGKGIFEVPPLSPYSGLDYSRRMVI</sequence>
<feature type="compositionally biased region" description="Low complexity" evidence="6">
    <location>
        <begin position="1"/>
        <end position="15"/>
    </location>
</feature>
<evidence type="ECO:0000256" key="2">
    <source>
        <dbReference type="ARBA" id="ARBA00023015"/>
    </source>
</evidence>
<reference evidence="8 9" key="1">
    <citation type="journal article" date="2023" name="bioRxiv">
        <title>Genome report: Whole genome sequence and annotation of Penstemon davidsonii.</title>
        <authorList>
            <person name="Ostevik K.L."/>
            <person name="Alabady M."/>
            <person name="Zhang M."/>
            <person name="Rausher M.D."/>
        </authorList>
    </citation>
    <scope>NUCLEOTIDE SEQUENCE [LARGE SCALE GENOMIC DNA]</scope>
    <source>
        <strain evidence="8">DNT005</strain>
        <tissue evidence="8">Whole leaf</tissue>
    </source>
</reference>
<dbReference type="Proteomes" id="UP001291926">
    <property type="component" value="Unassembled WGS sequence"/>
</dbReference>
<dbReference type="SUPFAM" id="SSF54171">
    <property type="entry name" value="DNA-binding domain"/>
    <property type="match status" value="1"/>
</dbReference>
<name>A0ABR0DKD9_9LAMI</name>
<dbReference type="InterPro" id="IPR001471">
    <property type="entry name" value="AP2/ERF_dom"/>
</dbReference>
<accession>A0ABR0DKD9</accession>
<dbReference type="Pfam" id="PF00847">
    <property type="entry name" value="AP2"/>
    <property type="match status" value="1"/>
</dbReference>
<dbReference type="PRINTS" id="PR00367">
    <property type="entry name" value="ETHRSPELEMNT"/>
</dbReference>
<dbReference type="PANTHER" id="PTHR37610:SF97">
    <property type="entry name" value="RETROTRANSPOSON GAG DOMAIN-CONTAINING PROTEIN"/>
    <property type="match status" value="1"/>
</dbReference>
<dbReference type="CDD" id="cd00018">
    <property type="entry name" value="AP2"/>
    <property type="match status" value="1"/>
</dbReference>
<feature type="region of interest" description="Disordered" evidence="6">
    <location>
        <begin position="255"/>
        <end position="291"/>
    </location>
</feature>
<evidence type="ECO:0000256" key="4">
    <source>
        <dbReference type="ARBA" id="ARBA00023163"/>
    </source>
</evidence>
<evidence type="ECO:0000259" key="7">
    <source>
        <dbReference type="PROSITE" id="PS51032"/>
    </source>
</evidence>
<evidence type="ECO:0000256" key="3">
    <source>
        <dbReference type="ARBA" id="ARBA00023125"/>
    </source>
</evidence>
<feature type="region of interest" description="Disordered" evidence="6">
    <location>
        <begin position="1"/>
        <end position="35"/>
    </location>
</feature>
<dbReference type="InterPro" id="IPR016177">
    <property type="entry name" value="DNA-bd_dom_sf"/>
</dbReference>
<proteinExistence type="predicted"/>
<dbReference type="Gene3D" id="3.30.730.10">
    <property type="entry name" value="AP2/ERF domain"/>
    <property type="match status" value="1"/>
</dbReference>
<keyword evidence="3" id="KW-0238">DNA-binding</keyword>
<feature type="compositionally biased region" description="Low complexity" evidence="6">
    <location>
        <begin position="258"/>
        <end position="288"/>
    </location>
</feature>
<dbReference type="Pfam" id="PF03732">
    <property type="entry name" value="Retrotrans_gag"/>
    <property type="match status" value="1"/>
</dbReference>
<keyword evidence="4" id="KW-0804">Transcription</keyword>
<evidence type="ECO:0000256" key="5">
    <source>
        <dbReference type="ARBA" id="ARBA00023242"/>
    </source>
</evidence>
<feature type="domain" description="AP2/ERF" evidence="7">
    <location>
        <begin position="536"/>
        <end position="594"/>
    </location>
</feature>
<protein>
    <recommendedName>
        <fullName evidence="7">AP2/ERF domain-containing protein</fullName>
    </recommendedName>
</protein>
<feature type="region of interest" description="Disordered" evidence="6">
    <location>
        <begin position="424"/>
        <end position="446"/>
    </location>
</feature>
<gene>
    <name evidence="8" type="ORF">RD792_005190</name>
</gene>
<evidence type="ECO:0000313" key="9">
    <source>
        <dbReference type="Proteomes" id="UP001291926"/>
    </source>
</evidence>
<feature type="region of interest" description="Disordered" evidence="6">
    <location>
        <begin position="328"/>
        <end position="348"/>
    </location>
</feature>
<evidence type="ECO:0000256" key="6">
    <source>
        <dbReference type="SAM" id="MobiDB-lite"/>
    </source>
</evidence>
<dbReference type="PANTHER" id="PTHR37610">
    <property type="entry name" value="CCHC-TYPE DOMAIN-CONTAINING PROTEIN"/>
    <property type="match status" value="1"/>
</dbReference>
<keyword evidence="9" id="KW-1185">Reference proteome</keyword>
<dbReference type="EMBL" id="JAYDYQ010001088">
    <property type="protein sequence ID" value="KAK4489381.1"/>
    <property type="molecule type" value="Genomic_DNA"/>
</dbReference>
<dbReference type="InterPro" id="IPR029472">
    <property type="entry name" value="Copia-like_N"/>
</dbReference>
<evidence type="ECO:0000313" key="8">
    <source>
        <dbReference type="EMBL" id="KAK4489381.1"/>
    </source>
</evidence>
<dbReference type="SMART" id="SM00380">
    <property type="entry name" value="AP2"/>
    <property type="match status" value="1"/>
</dbReference>
<keyword evidence="2" id="KW-0805">Transcription regulation</keyword>
<dbReference type="Pfam" id="PF14244">
    <property type="entry name" value="Retrotran_gag_3"/>
    <property type="match status" value="1"/>
</dbReference>
<dbReference type="InterPro" id="IPR005162">
    <property type="entry name" value="Retrotrans_gag_dom"/>
</dbReference>
<evidence type="ECO:0000256" key="1">
    <source>
        <dbReference type="ARBA" id="ARBA00004123"/>
    </source>
</evidence>
<comment type="subcellular location">
    <subcellularLocation>
        <location evidence="1">Nucleus</location>
    </subcellularLocation>
</comment>
<comment type="caution">
    <text evidence="8">The sequence shown here is derived from an EMBL/GenBank/DDBJ whole genome shotgun (WGS) entry which is preliminary data.</text>
</comment>
<dbReference type="InterPro" id="IPR036955">
    <property type="entry name" value="AP2/ERF_dom_sf"/>
</dbReference>